<dbReference type="EMBL" id="VTXW01000040">
    <property type="protein sequence ID" value="NOH36216.1"/>
    <property type="molecule type" value="Genomic_DNA"/>
</dbReference>
<name>A0A7Y3YTN4_9VIBR</name>
<keyword evidence="5 10" id="KW-0997">Cell inner membrane</keyword>
<feature type="transmembrane region" description="Helical" evidence="10">
    <location>
        <begin position="288"/>
        <end position="312"/>
    </location>
</feature>
<dbReference type="Proteomes" id="UP000525336">
    <property type="component" value="Unassembled WGS sequence"/>
</dbReference>
<feature type="transmembrane region" description="Helical" evidence="10">
    <location>
        <begin position="124"/>
        <end position="143"/>
    </location>
</feature>
<dbReference type="GO" id="GO:0003333">
    <property type="term" value="P:amino acid transmembrane transport"/>
    <property type="evidence" value="ECO:0007669"/>
    <property type="project" value="InterPro"/>
</dbReference>
<feature type="transmembrane region" description="Helical" evidence="10">
    <location>
        <begin position="324"/>
        <end position="341"/>
    </location>
</feature>
<evidence type="ECO:0000256" key="6">
    <source>
        <dbReference type="ARBA" id="ARBA00022692"/>
    </source>
</evidence>
<feature type="transmembrane region" description="Helical" evidence="10">
    <location>
        <begin position="18"/>
        <end position="37"/>
    </location>
</feature>
<evidence type="ECO:0000313" key="11">
    <source>
        <dbReference type="EMBL" id="NOH36216.1"/>
    </source>
</evidence>
<accession>A0A7Y3YTN4</accession>
<dbReference type="PRINTS" id="PR00166">
    <property type="entry name" value="AROAAPRMEASE"/>
</dbReference>
<evidence type="ECO:0000256" key="8">
    <source>
        <dbReference type="ARBA" id="ARBA00022989"/>
    </source>
</evidence>
<dbReference type="InterPro" id="IPR018227">
    <property type="entry name" value="Amino_acid_transport_2"/>
</dbReference>
<feature type="transmembrane region" description="Helical" evidence="10">
    <location>
        <begin position="155"/>
        <end position="178"/>
    </location>
</feature>
<dbReference type="GO" id="GO:0015173">
    <property type="term" value="F:aromatic amino acid transmembrane transporter activity"/>
    <property type="evidence" value="ECO:0007669"/>
    <property type="project" value="UniProtKB-UniRule"/>
</dbReference>
<evidence type="ECO:0000256" key="7">
    <source>
        <dbReference type="ARBA" id="ARBA00022970"/>
    </source>
</evidence>
<comment type="subcellular location">
    <subcellularLocation>
        <location evidence="1 10">Cell inner membrane</location>
        <topology evidence="1 10">Multi-pass membrane protein</topology>
    </subcellularLocation>
</comment>
<dbReference type="Gene3D" id="1.20.1740.10">
    <property type="entry name" value="Amino acid/polyamine transporter I"/>
    <property type="match status" value="1"/>
</dbReference>
<dbReference type="NCBIfam" id="TIGR00837">
    <property type="entry name" value="araaP"/>
    <property type="match status" value="1"/>
</dbReference>
<comment type="caution">
    <text evidence="10">Lacks conserved residue(s) required for the propagation of feature annotation.</text>
</comment>
<dbReference type="AlphaFoldDB" id="A0A7Y3YTN4"/>
<comment type="function">
    <text evidence="10">Involved in transporting aromatic amino acids across the cytoplasmic membrane.</text>
</comment>
<feature type="transmembrane region" description="Helical" evidence="10">
    <location>
        <begin position="391"/>
        <end position="412"/>
    </location>
</feature>
<organism evidence="11 12">
    <name type="scientific">Vibrio chagasii</name>
    <dbReference type="NCBI Taxonomy" id="170679"/>
    <lineage>
        <taxon>Bacteria</taxon>
        <taxon>Pseudomonadati</taxon>
        <taxon>Pseudomonadota</taxon>
        <taxon>Gammaproteobacteria</taxon>
        <taxon>Vibrionales</taxon>
        <taxon>Vibrionaceae</taxon>
        <taxon>Vibrio</taxon>
    </lineage>
</organism>
<keyword evidence="7 10" id="KW-0029">Amino-acid transport</keyword>
<sequence>MDSTKQVMDTETTQPPSIIGGACIVACICVGAGMLGLPAAGAGVWTIGALIALVFTMLIMTTSGCLLLEVLRDYPYRSSFSSITKDLLGKEINLFNNLMIYFVGGILLYAYITSSGLILNEYFGISPQLASILFVLVFSGLVWHSTKMVDRISIVLMLFMIISFSFGTVGLLFNVNLVTLFDADHLKFEYVQYVWVFFPIALTAFGYHHSVSTLRDYYREERLAQKAIIGGTLIALFTYTVWLMSVYGNLPRLNFGPIIAEGGNVDALLTNLKAVLPEETLSNVISSFSAAAILSSFIGVGLGVFDFLADLFKFDSTSKGRTKTWAITFIPPLVFSLLFPFGFLAAIGYAASAAAIWACIIPAFLAKEARFKRLSDGVQDKLSYKVPGGDWVLVGVFCYGVTIILINILVFFDVVPSYLG</sequence>
<evidence type="ECO:0000256" key="1">
    <source>
        <dbReference type="ARBA" id="ARBA00004429"/>
    </source>
</evidence>
<reference evidence="11 12" key="1">
    <citation type="submission" date="2019-09" db="EMBL/GenBank/DDBJ databases">
        <title>Draft genome sequencing and comparative genomics of hatchery-associated Vibrios.</title>
        <authorList>
            <person name="Kehlet-Delgado H."/>
            <person name="Mueller R.S."/>
        </authorList>
    </citation>
    <scope>NUCLEOTIDE SEQUENCE [LARGE SCALE GENOMIC DNA]</scope>
    <source>
        <strain evidence="11 12">00-90-10</strain>
    </source>
</reference>
<dbReference type="Pfam" id="PF03222">
    <property type="entry name" value="Trp_Tyr_perm"/>
    <property type="match status" value="1"/>
</dbReference>
<dbReference type="RefSeq" id="WP_171369389.1">
    <property type="nucleotide sequence ID" value="NZ_JAKETY010000025.1"/>
</dbReference>
<feature type="transmembrane region" description="Helical" evidence="10">
    <location>
        <begin position="92"/>
        <end position="112"/>
    </location>
</feature>
<dbReference type="PANTHER" id="PTHR46997">
    <property type="entry name" value="LOW AFFINITY TRYPTOPHAN PERMEASE-RELATED"/>
    <property type="match status" value="1"/>
</dbReference>
<protein>
    <recommendedName>
        <fullName evidence="10">Aromatic amino acid permease</fullName>
    </recommendedName>
</protein>
<dbReference type="PROSITE" id="PS51257">
    <property type="entry name" value="PROKAR_LIPOPROTEIN"/>
    <property type="match status" value="1"/>
</dbReference>
<evidence type="ECO:0000256" key="3">
    <source>
        <dbReference type="ARBA" id="ARBA00022448"/>
    </source>
</evidence>
<dbReference type="PANTHER" id="PTHR46997:SF1">
    <property type="entry name" value="LOW AFFINITY TRYPTOPHAN PERMEASE-RELATED"/>
    <property type="match status" value="1"/>
</dbReference>
<proteinExistence type="inferred from homology"/>
<evidence type="ECO:0000256" key="2">
    <source>
        <dbReference type="ARBA" id="ARBA00005452"/>
    </source>
</evidence>
<keyword evidence="9 10" id="KW-0472">Membrane</keyword>
<evidence type="ECO:0000256" key="10">
    <source>
        <dbReference type="RuleBase" id="RU367149"/>
    </source>
</evidence>
<evidence type="ECO:0000256" key="5">
    <source>
        <dbReference type="ARBA" id="ARBA00022519"/>
    </source>
</evidence>
<keyword evidence="3 10" id="KW-0813">Transport</keyword>
<comment type="similarity">
    <text evidence="2 10">Belongs to the amino acid/polyamine transporter 2 family. Mtr/TnaB/TyrP permease subfamily.</text>
</comment>
<evidence type="ECO:0000313" key="12">
    <source>
        <dbReference type="Proteomes" id="UP000525336"/>
    </source>
</evidence>
<keyword evidence="6 10" id="KW-0812">Transmembrane</keyword>
<evidence type="ECO:0000256" key="9">
    <source>
        <dbReference type="ARBA" id="ARBA00023136"/>
    </source>
</evidence>
<keyword evidence="4 10" id="KW-1003">Cell membrane</keyword>
<keyword evidence="8 10" id="KW-1133">Transmembrane helix</keyword>
<comment type="caution">
    <text evidence="11">The sequence shown here is derived from an EMBL/GenBank/DDBJ whole genome shotgun (WGS) entry which is preliminary data.</text>
</comment>
<feature type="transmembrane region" description="Helical" evidence="10">
    <location>
        <begin position="190"/>
        <end position="207"/>
    </location>
</feature>
<dbReference type="InterPro" id="IPR013059">
    <property type="entry name" value="Trp_tyr_transpt"/>
</dbReference>
<feature type="transmembrane region" description="Helical" evidence="10">
    <location>
        <begin position="43"/>
        <end position="71"/>
    </location>
</feature>
<feature type="transmembrane region" description="Helical" evidence="10">
    <location>
        <begin position="227"/>
        <end position="247"/>
    </location>
</feature>
<gene>
    <name evidence="11" type="ORF">F0245_23185</name>
</gene>
<evidence type="ECO:0000256" key="4">
    <source>
        <dbReference type="ARBA" id="ARBA00022475"/>
    </source>
</evidence>
<dbReference type="GO" id="GO:0005886">
    <property type="term" value="C:plasma membrane"/>
    <property type="evidence" value="ECO:0007669"/>
    <property type="project" value="UniProtKB-SubCell"/>
</dbReference>